<name>A0AAE1ND46_9EUCA</name>
<dbReference type="AlphaFoldDB" id="A0AAE1ND46"/>
<protein>
    <submittedName>
        <fullName evidence="1">Uncharacterized protein</fullName>
    </submittedName>
</protein>
<organism evidence="1 2">
    <name type="scientific">Petrolisthes manimaculis</name>
    <dbReference type="NCBI Taxonomy" id="1843537"/>
    <lineage>
        <taxon>Eukaryota</taxon>
        <taxon>Metazoa</taxon>
        <taxon>Ecdysozoa</taxon>
        <taxon>Arthropoda</taxon>
        <taxon>Crustacea</taxon>
        <taxon>Multicrustacea</taxon>
        <taxon>Malacostraca</taxon>
        <taxon>Eumalacostraca</taxon>
        <taxon>Eucarida</taxon>
        <taxon>Decapoda</taxon>
        <taxon>Pleocyemata</taxon>
        <taxon>Anomura</taxon>
        <taxon>Galatheoidea</taxon>
        <taxon>Porcellanidae</taxon>
        <taxon>Petrolisthes</taxon>
    </lineage>
</organism>
<proteinExistence type="predicted"/>
<evidence type="ECO:0000313" key="2">
    <source>
        <dbReference type="Proteomes" id="UP001292094"/>
    </source>
</evidence>
<accession>A0AAE1ND46</accession>
<reference evidence="1" key="1">
    <citation type="submission" date="2023-11" db="EMBL/GenBank/DDBJ databases">
        <title>Genome assemblies of two species of porcelain crab, Petrolisthes cinctipes and Petrolisthes manimaculis (Anomura: Porcellanidae).</title>
        <authorList>
            <person name="Angst P."/>
        </authorList>
    </citation>
    <scope>NUCLEOTIDE SEQUENCE</scope>
    <source>
        <strain evidence="1">PB745_02</strain>
        <tissue evidence="1">Gill</tissue>
    </source>
</reference>
<gene>
    <name evidence="1" type="ORF">Pmani_039737</name>
</gene>
<sequence length="110" mass="13104">MVWKHTRHTNTPPRKHNWNITEFDTGPSLKLTLEHYWNITETNTGTSLKLTLEHHWNITETDTGISLETSLERHWYSHWKRHWNCGVIHECLERKDPQSIYSSEPQCLGV</sequence>
<dbReference type="Proteomes" id="UP001292094">
    <property type="component" value="Unassembled WGS sequence"/>
</dbReference>
<dbReference type="EMBL" id="JAWZYT010007027">
    <property type="protein sequence ID" value="KAK4287187.1"/>
    <property type="molecule type" value="Genomic_DNA"/>
</dbReference>
<keyword evidence="2" id="KW-1185">Reference proteome</keyword>
<evidence type="ECO:0000313" key="1">
    <source>
        <dbReference type="EMBL" id="KAK4287187.1"/>
    </source>
</evidence>
<comment type="caution">
    <text evidence="1">The sequence shown here is derived from an EMBL/GenBank/DDBJ whole genome shotgun (WGS) entry which is preliminary data.</text>
</comment>